<organism evidence="2 3">
    <name type="scientific">Jaapia argillacea MUCL 33604</name>
    <dbReference type="NCBI Taxonomy" id="933084"/>
    <lineage>
        <taxon>Eukaryota</taxon>
        <taxon>Fungi</taxon>
        <taxon>Dikarya</taxon>
        <taxon>Basidiomycota</taxon>
        <taxon>Agaricomycotina</taxon>
        <taxon>Agaricomycetes</taxon>
        <taxon>Agaricomycetidae</taxon>
        <taxon>Jaapiales</taxon>
        <taxon>Jaapiaceae</taxon>
        <taxon>Jaapia</taxon>
    </lineage>
</organism>
<reference evidence="3" key="1">
    <citation type="journal article" date="2014" name="Proc. Natl. Acad. Sci. U.S.A.">
        <title>Extensive sampling of basidiomycete genomes demonstrates inadequacy of the white-rot/brown-rot paradigm for wood decay fungi.</title>
        <authorList>
            <person name="Riley R."/>
            <person name="Salamov A.A."/>
            <person name="Brown D.W."/>
            <person name="Nagy L.G."/>
            <person name="Floudas D."/>
            <person name="Held B.W."/>
            <person name="Levasseur A."/>
            <person name="Lombard V."/>
            <person name="Morin E."/>
            <person name="Otillar R."/>
            <person name="Lindquist E.A."/>
            <person name="Sun H."/>
            <person name="LaButti K.M."/>
            <person name="Schmutz J."/>
            <person name="Jabbour D."/>
            <person name="Luo H."/>
            <person name="Baker S.E."/>
            <person name="Pisabarro A.G."/>
            <person name="Walton J.D."/>
            <person name="Blanchette R.A."/>
            <person name="Henrissat B."/>
            <person name="Martin F."/>
            <person name="Cullen D."/>
            <person name="Hibbett D.S."/>
            <person name="Grigoriev I.V."/>
        </authorList>
    </citation>
    <scope>NUCLEOTIDE SEQUENCE [LARGE SCALE GENOMIC DNA]</scope>
    <source>
        <strain evidence="3">MUCL 33604</strain>
    </source>
</reference>
<evidence type="ECO:0000313" key="2">
    <source>
        <dbReference type="EMBL" id="KDQ51327.1"/>
    </source>
</evidence>
<feature type="region of interest" description="Disordered" evidence="1">
    <location>
        <begin position="168"/>
        <end position="187"/>
    </location>
</feature>
<evidence type="ECO:0000313" key="3">
    <source>
        <dbReference type="Proteomes" id="UP000027265"/>
    </source>
</evidence>
<dbReference type="OrthoDB" id="3249706at2759"/>
<dbReference type="InParanoid" id="A0A067PJY8"/>
<dbReference type="HOGENOM" id="CLU_1447898_0_0_1"/>
<name>A0A067PJY8_9AGAM</name>
<sequence>MCIGFGNNETPWTNTAFLDLIGRSSCALKSLQFLYVFESDDDVLECIEQIPSLECVRILVLSWQDRVVTDHLLGFLTVAEDDDGLSASYALPNMKKLTLEGTVSCSEEALSAMIRSRWELTNTSGRVARLEEVTLRVNGFVLSDPFLGLEDCIQEGLLLRLDDDCDPTEVDSSLSAEDSDSSSGSSN</sequence>
<evidence type="ECO:0000256" key="1">
    <source>
        <dbReference type="SAM" id="MobiDB-lite"/>
    </source>
</evidence>
<dbReference type="EMBL" id="KL197749">
    <property type="protein sequence ID" value="KDQ51327.1"/>
    <property type="molecule type" value="Genomic_DNA"/>
</dbReference>
<keyword evidence="3" id="KW-1185">Reference proteome</keyword>
<proteinExistence type="predicted"/>
<dbReference type="AlphaFoldDB" id="A0A067PJY8"/>
<gene>
    <name evidence="2" type="ORF">JAAARDRAFT_531828</name>
</gene>
<protein>
    <submittedName>
        <fullName evidence="2">Uncharacterized protein</fullName>
    </submittedName>
</protein>
<feature type="compositionally biased region" description="Low complexity" evidence="1">
    <location>
        <begin position="171"/>
        <end position="187"/>
    </location>
</feature>
<accession>A0A067PJY8</accession>
<dbReference type="Proteomes" id="UP000027265">
    <property type="component" value="Unassembled WGS sequence"/>
</dbReference>